<dbReference type="GO" id="GO:0004826">
    <property type="term" value="F:phenylalanine-tRNA ligase activity"/>
    <property type="evidence" value="ECO:0007669"/>
    <property type="project" value="InterPro"/>
</dbReference>
<proteinExistence type="predicted"/>
<sequence length="236" mass="26254">MKYIVDPAIFDLAPNLEFGIILATDLKVTPSNEADQARFIEAQEALETRCKAEEIRSLPTVAAYREVLQKAGINPNKFTPSVEAMLKRVAKGNRLPSINALVDLANAVSIEQTLSLGGHDLNDIKENLEVRFSRPGDMFLPFGETQWEAVEAGEMVFASGHEVQTRKWVWRQSELGKVTTATTRVFFQLAGFAGDPALDRAMAAIEQLVVDRLGGKVQVFRVNRQQPEIEFIRPEA</sequence>
<protein>
    <recommendedName>
        <fullName evidence="1">B3/B4 tRNA-binding domain-containing protein</fullName>
    </recommendedName>
</protein>
<name>A0A645CCI9_9ZZZZ</name>
<dbReference type="Pfam" id="PF03483">
    <property type="entry name" value="B3_4"/>
    <property type="match status" value="1"/>
</dbReference>
<dbReference type="InterPro" id="IPR020825">
    <property type="entry name" value="Phe-tRNA_synthase-like_B3/B4"/>
</dbReference>
<feature type="domain" description="B3/B4 tRNA-binding" evidence="1">
    <location>
        <begin position="62"/>
        <end position="214"/>
    </location>
</feature>
<dbReference type="AlphaFoldDB" id="A0A645CCI9"/>
<dbReference type="PANTHER" id="PTHR39209">
    <property type="match status" value="1"/>
</dbReference>
<dbReference type="EMBL" id="VSSQ01026078">
    <property type="protein sequence ID" value="MPM74608.1"/>
    <property type="molecule type" value="Genomic_DNA"/>
</dbReference>
<dbReference type="InterPro" id="IPR005146">
    <property type="entry name" value="B3/B4_tRNA-bd"/>
</dbReference>
<evidence type="ECO:0000313" key="2">
    <source>
        <dbReference type="EMBL" id="MPM74608.1"/>
    </source>
</evidence>
<comment type="caution">
    <text evidence="2">The sequence shown here is derived from an EMBL/GenBank/DDBJ whole genome shotgun (WGS) entry which is preliminary data.</text>
</comment>
<evidence type="ECO:0000259" key="1">
    <source>
        <dbReference type="SMART" id="SM00873"/>
    </source>
</evidence>
<accession>A0A645CCI9</accession>
<organism evidence="2">
    <name type="scientific">bioreactor metagenome</name>
    <dbReference type="NCBI Taxonomy" id="1076179"/>
    <lineage>
        <taxon>unclassified sequences</taxon>
        <taxon>metagenomes</taxon>
        <taxon>ecological metagenomes</taxon>
    </lineage>
</organism>
<dbReference type="GO" id="GO:0003723">
    <property type="term" value="F:RNA binding"/>
    <property type="evidence" value="ECO:0007669"/>
    <property type="project" value="InterPro"/>
</dbReference>
<dbReference type="SMART" id="SM00873">
    <property type="entry name" value="B3_4"/>
    <property type="match status" value="1"/>
</dbReference>
<dbReference type="PANTHER" id="PTHR39209:SF2">
    <property type="entry name" value="CYTOPLASMIC PROTEIN"/>
    <property type="match status" value="1"/>
</dbReference>
<dbReference type="SUPFAM" id="SSF56037">
    <property type="entry name" value="PheT/TilS domain"/>
    <property type="match status" value="1"/>
</dbReference>
<reference evidence="2" key="1">
    <citation type="submission" date="2019-08" db="EMBL/GenBank/DDBJ databases">
        <authorList>
            <person name="Kucharzyk K."/>
            <person name="Murdoch R.W."/>
            <person name="Higgins S."/>
            <person name="Loffler F."/>
        </authorList>
    </citation>
    <scope>NUCLEOTIDE SEQUENCE</scope>
</reference>
<gene>
    <name evidence="2" type="ORF">SDC9_121596</name>
</gene>
<dbReference type="Gene3D" id="3.50.40.10">
    <property type="entry name" value="Phenylalanyl-trna Synthetase, Chain B, domain 3"/>
    <property type="match status" value="1"/>
</dbReference>